<dbReference type="Pfam" id="PF02545">
    <property type="entry name" value="Maf"/>
    <property type="match status" value="1"/>
</dbReference>
<organism evidence="10 11">
    <name type="scientific">Vibrio gazogenes DSM 21264 = NBRC 103151</name>
    <dbReference type="NCBI Taxonomy" id="1123492"/>
    <lineage>
        <taxon>Bacteria</taxon>
        <taxon>Pseudomonadati</taxon>
        <taxon>Pseudomonadota</taxon>
        <taxon>Gammaproteobacteria</taxon>
        <taxon>Vibrionales</taxon>
        <taxon>Vibrionaceae</taxon>
        <taxon>Vibrio</taxon>
    </lineage>
</organism>
<dbReference type="InterPro" id="IPR029001">
    <property type="entry name" value="ITPase-like_fam"/>
</dbReference>
<dbReference type="RefSeq" id="WP_072956889.1">
    <property type="nucleotide sequence ID" value="NZ_FQUH01000004.1"/>
</dbReference>
<dbReference type="GO" id="GO:0009117">
    <property type="term" value="P:nucleotide metabolic process"/>
    <property type="evidence" value="ECO:0007669"/>
    <property type="project" value="UniProtKB-KW"/>
</dbReference>
<reference evidence="11" key="1">
    <citation type="submission" date="2016-11" db="EMBL/GenBank/DDBJ databases">
        <authorList>
            <person name="Varghese N."/>
            <person name="Submissions S."/>
        </authorList>
    </citation>
    <scope>NUCLEOTIDE SEQUENCE [LARGE SCALE GENOMIC DNA]</scope>
    <source>
        <strain evidence="11">DSM 21264</strain>
    </source>
</reference>
<dbReference type="Proteomes" id="UP000184159">
    <property type="component" value="Unassembled WGS sequence"/>
</dbReference>
<dbReference type="NCBIfam" id="TIGR00172">
    <property type="entry name" value="maf"/>
    <property type="match status" value="1"/>
</dbReference>
<dbReference type="HAMAP" id="MF_00528">
    <property type="entry name" value="Maf"/>
    <property type="match status" value="1"/>
</dbReference>
<evidence type="ECO:0000256" key="8">
    <source>
        <dbReference type="ARBA" id="ARBA00068163"/>
    </source>
</evidence>
<dbReference type="PANTHER" id="PTHR43213:SF10">
    <property type="entry name" value="7-METHYL-GTP PYROPHOSPHATASE"/>
    <property type="match status" value="1"/>
</dbReference>
<feature type="site" description="Important for substrate specificity" evidence="9">
    <location>
        <position position="155"/>
    </location>
</feature>
<comment type="function">
    <text evidence="6 9">Nucleoside triphosphate pyrophosphatase that hydrolyzes 7-methyl-GTP (m(7)GTP). May have a dual role in cell division arrest and in preventing the incorporation of modified nucleotides into cellular nucleic acids.</text>
</comment>
<dbReference type="AlphaFoldDB" id="A0A1M4Y1H4"/>
<feature type="active site" description="Proton acceptor" evidence="9">
    <location>
        <position position="70"/>
    </location>
</feature>
<keyword evidence="11" id="KW-1185">Reference proteome</keyword>
<dbReference type="GO" id="GO:0005737">
    <property type="term" value="C:cytoplasm"/>
    <property type="evidence" value="ECO:0007669"/>
    <property type="project" value="UniProtKB-SubCell"/>
</dbReference>
<dbReference type="GO" id="GO:0047429">
    <property type="term" value="F:nucleoside triphosphate diphosphatase activity"/>
    <property type="evidence" value="ECO:0007669"/>
    <property type="project" value="InterPro"/>
</dbReference>
<evidence type="ECO:0000256" key="5">
    <source>
        <dbReference type="ARBA" id="ARBA00050213"/>
    </source>
</evidence>
<accession>A0A1M4Y1H4</accession>
<dbReference type="EC" id="3.6.1.-" evidence="9"/>
<feature type="site" description="Important for substrate specificity" evidence="9">
    <location>
        <position position="71"/>
    </location>
</feature>
<comment type="cofactor">
    <cofactor evidence="9">
        <name>a divalent metal cation</name>
        <dbReference type="ChEBI" id="CHEBI:60240"/>
    </cofactor>
</comment>
<name>A0A1M4Y1H4_VIBGA</name>
<dbReference type="PIRSF" id="PIRSF006305">
    <property type="entry name" value="Maf"/>
    <property type="match status" value="1"/>
</dbReference>
<comment type="catalytic activity">
    <reaction evidence="5 9">
        <text>N(7)-methyl-GTP + H2O = N(7)-methyl-GMP + diphosphate + H(+)</text>
        <dbReference type="Rhea" id="RHEA:58744"/>
        <dbReference type="ChEBI" id="CHEBI:15377"/>
        <dbReference type="ChEBI" id="CHEBI:15378"/>
        <dbReference type="ChEBI" id="CHEBI:33019"/>
        <dbReference type="ChEBI" id="CHEBI:58285"/>
        <dbReference type="ChEBI" id="CHEBI:87133"/>
    </reaction>
</comment>
<evidence type="ECO:0000256" key="9">
    <source>
        <dbReference type="HAMAP-Rule" id="MF_00528"/>
    </source>
</evidence>
<feature type="site" description="Important for substrate specificity" evidence="9">
    <location>
        <position position="14"/>
    </location>
</feature>
<evidence type="ECO:0000256" key="4">
    <source>
        <dbReference type="ARBA" id="ARBA00023080"/>
    </source>
</evidence>
<evidence type="ECO:0000256" key="2">
    <source>
        <dbReference type="ARBA" id="ARBA00022490"/>
    </source>
</evidence>
<dbReference type="SUPFAM" id="SSF52972">
    <property type="entry name" value="ITPase-like"/>
    <property type="match status" value="1"/>
</dbReference>
<dbReference type="PANTHER" id="PTHR43213">
    <property type="entry name" value="BIFUNCTIONAL DTTP/UTP PYROPHOSPHATASE/METHYLTRANSFERASE PROTEIN-RELATED"/>
    <property type="match status" value="1"/>
</dbReference>
<evidence type="ECO:0000256" key="3">
    <source>
        <dbReference type="ARBA" id="ARBA00022801"/>
    </source>
</evidence>
<dbReference type="CDD" id="cd00555">
    <property type="entry name" value="Maf"/>
    <property type="match status" value="1"/>
</dbReference>
<keyword evidence="3 9" id="KW-0378">Hydrolase</keyword>
<evidence type="ECO:0000256" key="7">
    <source>
        <dbReference type="ARBA" id="ARBA00060749"/>
    </source>
</evidence>
<keyword evidence="2 9" id="KW-0963">Cytoplasm</keyword>
<comment type="subcellular location">
    <subcellularLocation>
        <location evidence="1 9">Cytoplasm</location>
    </subcellularLocation>
</comment>
<evidence type="ECO:0000256" key="1">
    <source>
        <dbReference type="ARBA" id="ARBA00004496"/>
    </source>
</evidence>
<proteinExistence type="inferred from homology"/>
<evidence type="ECO:0000313" key="10">
    <source>
        <dbReference type="EMBL" id="SHE99332.1"/>
    </source>
</evidence>
<comment type="similarity">
    <text evidence="7 9">Belongs to the Maf family. YceF subfamily.</text>
</comment>
<sequence length="193" mass="21408">MSHYQLILASTSKYRRQLLEKIAIPFLSIAPECDETPLTDESPQALVQRLARQKAQSCPQKQPSLVIGSDQVCVVQGQIVGKPQTKEHAIQQLMAQSGDKITFYTGLAVYNNVTGTTQCIVDQFHVHFRQLTHSQIERYVEMEQPLDCAGSFKSEGLGIALFKRLEGDDPNALVGLPLIKLIDLLEAEGMTVL</sequence>
<dbReference type="EMBL" id="FQUH01000004">
    <property type="protein sequence ID" value="SHE99332.1"/>
    <property type="molecule type" value="Genomic_DNA"/>
</dbReference>
<evidence type="ECO:0000313" key="11">
    <source>
        <dbReference type="Proteomes" id="UP000184159"/>
    </source>
</evidence>
<dbReference type="InterPro" id="IPR003697">
    <property type="entry name" value="Maf-like"/>
</dbReference>
<evidence type="ECO:0000256" key="6">
    <source>
        <dbReference type="ARBA" id="ARBA00053369"/>
    </source>
</evidence>
<gene>
    <name evidence="10" type="ORF">SAMN02745781_01241</name>
</gene>
<comment type="caution">
    <text evidence="9">Lacks conserved residue(s) required for the propagation of feature annotation.</text>
</comment>
<protein>
    <recommendedName>
        <fullName evidence="8 9">7-methyl-GTP pyrophosphatase</fullName>
        <shortName evidence="9">m(7)GTP pyrophosphatase</shortName>
        <ecNumber evidence="9">3.6.1.-</ecNumber>
    </recommendedName>
</protein>
<dbReference type="FunFam" id="3.90.950.10:FF:000005">
    <property type="entry name" value="7-methyl-GTP pyrophosphatase"/>
    <property type="match status" value="1"/>
</dbReference>
<keyword evidence="4 9" id="KW-0546">Nucleotide metabolism</keyword>
<dbReference type="Gene3D" id="3.90.950.10">
    <property type="match status" value="1"/>
</dbReference>